<keyword evidence="3" id="KW-0378">Hydrolase</keyword>
<dbReference type="OrthoDB" id="21368at2157"/>
<dbReference type="eggNOG" id="arCOG05850">
    <property type="taxonomic scope" value="Archaea"/>
</dbReference>
<organism evidence="5 6">
    <name type="scientific">Staphylothermus marinus (strain ATCC 43588 / DSM 3639 / JCM 9404 / F1)</name>
    <dbReference type="NCBI Taxonomy" id="399550"/>
    <lineage>
        <taxon>Archaea</taxon>
        <taxon>Thermoproteota</taxon>
        <taxon>Thermoprotei</taxon>
        <taxon>Desulfurococcales</taxon>
        <taxon>Desulfurococcaceae</taxon>
        <taxon>Staphylothermus</taxon>
    </lineage>
</organism>
<accession>A3DMC8</accession>
<reference evidence="6" key="1">
    <citation type="journal article" date="2009" name="BMC Genomics">
        <title>The complete genome sequence of Staphylothermus marinus reveals differences in sulfur metabolism among heterotrophic Crenarchaeota.</title>
        <authorList>
            <person name="Anderson I.J."/>
            <person name="Dharmarajan L."/>
            <person name="Rodriguez J."/>
            <person name="Hooper S."/>
            <person name="Porat I."/>
            <person name="Ulrich L.E."/>
            <person name="Elkins J.G."/>
            <person name="Mavromatis K."/>
            <person name="Sun H."/>
            <person name="Land M."/>
            <person name="Lapidus A."/>
            <person name="Lucas S."/>
            <person name="Barry K."/>
            <person name="Huber H."/>
            <person name="Zhulin I.B."/>
            <person name="Whitman W.B."/>
            <person name="Mukhopadhyay B."/>
            <person name="Woese C."/>
            <person name="Bristow J."/>
            <person name="Kyrpides N."/>
        </authorList>
    </citation>
    <scope>NUCLEOTIDE SEQUENCE [LARGE SCALE GENOMIC DNA]</scope>
    <source>
        <strain evidence="6">ATCC 43588 / DSM 3639 / JCM 9404 / F1</strain>
    </source>
</reference>
<dbReference type="GO" id="GO:0008234">
    <property type="term" value="F:cysteine-type peptidase activity"/>
    <property type="evidence" value="ECO:0007669"/>
    <property type="project" value="UniProtKB-KW"/>
</dbReference>
<evidence type="ECO:0000256" key="1">
    <source>
        <dbReference type="ARBA" id="ARBA00006641"/>
    </source>
</evidence>
<evidence type="ECO:0000313" key="6">
    <source>
        <dbReference type="Proteomes" id="UP000000254"/>
    </source>
</evidence>
<keyword evidence="4" id="KW-0788">Thiol protease</keyword>
<dbReference type="Gene3D" id="3.40.630.20">
    <property type="entry name" value="Peptidase C15, pyroglutamyl peptidase I-like"/>
    <property type="match status" value="1"/>
</dbReference>
<sequence>MGGCWFIVSGFDWYRGRGGWVLYYPNPSGVVASLLDGVVVGDCSVRGVVLDVDYSSIVRLNRVLEELRPVGVVGLGLHPLASVPLLEASAVNICFENHDGEKTVSKLYSDSPLSISVQIELFDLLKYLWSRGYDVAPSNTTGLYLCNAVAYTIYRYASRNNSKALFIHIPPVGILKHRLSRTYVNMWSIDLLKQLVVDVLKYMVKISDK</sequence>
<dbReference type="HOGENOM" id="CLU_043960_4_2_2"/>
<gene>
    <name evidence="5" type="ordered locus">Smar_0684</name>
</gene>
<dbReference type="InterPro" id="IPR036440">
    <property type="entry name" value="Peptidase_C15-like_sf"/>
</dbReference>
<dbReference type="EMBL" id="CP000575">
    <property type="protein sequence ID" value="ABN69788.1"/>
    <property type="molecule type" value="Genomic_DNA"/>
</dbReference>
<comment type="similarity">
    <text evidence="1">Belongs to the peptidase C15 family.</text>
</comment>
<dbReference type="InterPro" id="IPR016125">
    <property type="entry name" value="Peptidase_C15-like"/>
</dbReference>
<evidence type="ECO:0000256" key="3">
    <source>
        <dbReference type="ARBA" id="ARBA00022801"/>
    </source>
</evidence>
<dbReference type="Proteomes" id="UP000000254">
    <property type="component" value="Chromosome"/>
</dbReference>
<dbReference type="SUPFAM" id="SSF53182">
    <property type="entry name" value="Pyrrolidone carboxyl peptidase (pyroglutamate aminopeptidase)"/>
    <property type="match status" value="1"/>
</dbReference>
<proteinExistence type="inferred from homology"/>
<name>A3DMC8_STAMF</name>
<dbReference type="Pfam" id="PF01470">
    <property type="entry name" value="Peptidase_C15"/>
    <property type="match status" value="1"/>
</dbReference>
<dbReference type="GO" id="GO:0006508">
    <property type="term" value="P:proteolysis"/>
    <property type="evidence" value="ECO:0007669"/>
    <property type="project" value="UniProtKB-KW"/>
</dbReference>
<keyword evidence="2" id="KW-0645">Protease</keyword>
<keyword evidence="6" id="KW-1185">Reference proteome</keyword>
<evidence type="ECO:0000256" key="2">
    <source>
        <dbReference type="ARBA" id="ARBA00022670"/>
    </source>
</evidence>
<protein>
    <submittedName>
        <fullName evidence="5">Pyrrolidone-carboxylate peptidase (N-terminal pyroglutamyl peptidase)-like protein</fullName>
    </submittedName>
</protein>
<evidence type="ECO:0000313" key="5">
    <source>
        <dbReference type="EMBL" id="ABN69788.1"/>
    </source>
</evidence>
<reference evidence="5 6" key="2">
    <citation type="journal article" date="2009" name="Stand. Genomic Sci.">
        <title>Complete genome sequence of Staphylothermus marinus Stetter and Fiala 1986 type strain F1.</title>
        <authorList>
            <person name="Anderson I.J."/>
            <person name="Sun H."/>
            <person name="Lapidus A."/>
            <person name="Copeland A."/>
            <person name="Glavina Del Rio T."/>
            <person name="Tice H."/>
            <person name="Dalin E."/>
            <person name="Lucas S."/>
            <person name="Barry K."/>
            <person name="Land M."/>
            <person name="Richardson P."/>
            <person name="Huber H."/>
            <person name="Kyrpides N.C."/>
        </authorList>
    </citation>
    <scope>NUCLEOTIDE SEQUENCE [LARGE SCALE GENOMIC DNA]</scope>
    <source>
        <strain evidence="6">ATCC 43588 / DSM 3639 / JCM 9404 / F1</strain>
    </source>
</reference>
<evidence type="ECO:0000256" key="4">
    <source>
        <dbReference type="ARBA" id="ARBA00022807"/>
    </source>
</evidence>
<dbReference type="KEGG" id="smr:Smar_0684"/>
<dbReference type="AlphaFoldDB" id="A3DMC8"/>